<dbReference type="Proteomes" id="UP000028582">
    <property type="component" value="Unassembled WGS sequence"/>
</dbReference>
<dbReference type="SUPFAM" id="SSF53335">
    <property type="entry name" value="S-adenosyl-L-methionine-dependent methyltransferases"/>
    <property type="match status" value="1"/>
</dbReference>
<organism evidence="16 17">
    <name type="scientific">Phytophthora nicotianae P1976</name>
    <dbReference type="NCBI Taxonomy" id="1317066"/>
    <lineage>
        <taxon>Eukaryota</taxon>
        <taxon>Sar</taxon>
        <taxon>Stramenopiles</taxon>
        <taxon>Oomycota</taxon>
        <taxon>Peronosporomycetes</taxon>
        <taxon>Peronosporales</taxon>
        <taxon>Peronosporaceae</taxon>
        <taxon>Phytophthora</taxon>
    </lineage>
</organism>
<evidence type="ECO:0000256" key="6">
    <source>
        <dbReference type="ARBA" id="ARBA00022679"/>
    </source>
</evidence>
<evidence type="ECO:0000256" key="3">
    <source>
        <dbReference type="ARBA" id="ARBA00011925"/>
    </source>
</evidence>
<gene>
    <name evidence="16" type="ORF">F444_05571</name>
</gene>
<evidence type="ECO:0000256" key="7">
    <source>
        <dbReference type="ARBA" id="ARBA00022691"/>
    </source>
</evidence>
<protein>
    <recommendedName>
        <fullName evidence="3">type I protein arginine methyltransferase</fullName>
        <ecNumber evidence="3">2.1.1.319</ecNumber>
    </recommendedName>
</protein>
<evidence type="ECO:0000256" key="5">
    <source>
        <dbReference type="ARBA" id="ARBA00022603"/>
    </source>
</evidence>
<dbReference type="GO" id="GO:0005634">
    <property type="term" value="C:nucleus"/>
    <property type="evidence" value="ECO:0007669"/>
    <property type="project" value="UniProtKB-SubCell"/>
</dbReference>
<dbReference type="Pfam" id="PF06325">
    <property type="entry name" value="PrmA"/>
    <property type="match status" value="1"/>
</dbReference>
<evidence type="ECO:0000256" key="2">
    <source>
        <dbReference type="ARBA" id="ARBA00004496"/>
    </source>
</evidence>
<dbReference type="PANTHER" id="PTHR11006">
    <property type="entry name" value="PROTEIN ARGININE N-METHYLTRANSFERASE"/>
    <property type="match status" value="1"/>
</dbReference>
<keyword evidence="9" id="KW-0805">Transcription regulation</keyword>
<name>A0A081ALP6_PHYNI</name>
<evidence type="ECO:0000259" key="15">
    <source>
        <dbReference type="Pfam" id="PF22528"/>
    </source>
</evidence>
<dbReference type="AlphaFoldDB" id="A0A081ALP6"/>
<dbReference type="Pfam" id="PF22528">
    <property type="entry name" value="PRMT_C"/>
    <property type="match status" value="1"/>
</dbReference>
<evidence type="ECO:0000256" key="8">
    <source>
        <dbReference type="ARBA" id="ARBA00022853"/>
    </source>
</evidence>
<accession>A0A081ALP6</accession>
<dbReference type="GO" id="GO:0035242">
    <property type="term" value="F:protein-arginine omega-N asymmetric methyltransferase activity"/>
    <property type="evidence" value="ECO:0007669"/>
    <property type="project" value="UniProtKB-EC"/>
</dbReference>
<evidence type="ECO:0000256" key="4">
    <source>
        <dbReference type="ARBA" id="ARBA00022490"/>
    </source>
</evidence>
<feature type="region of interest" description="Disordered" evidence="14">
    <location>
        <begin position="22"/>
        <end position="72"/>
    </location>
</feature>
<dbReference type="InterPro" id="IPR055135">
    <property type="entry name" value="PRMT_dom"/>
</dbReference>
<evidence type="ECO:0000256" key="1">
    <source>
        <dbReference type="ARBA" id="ARBA00004123"/>
    </source>
</evidence>
<comment type="subcellular location">
    <subcellularLocation>
        <location evidence="2">Cytoplasm</location>
    </subcellularLocation>
    <subcellularLocation>
        <location evidence="1">Nucleus</location>
    </subcellularLocation>
</comment>
<keyword evidence="8" id="KW-0156">Chromatin regulator</keyword>
<evidence type="ECO:0000256" key="11">
    <source>
        <dbReference type="ARBA" id="ARBA00023242"/>
    </source>
</evidence>
<dbReference type="GO" id="GO:0005737">
    <property type="term" value="C:cytoplasm"/>
    <property type="evidence" value="ECO:0007669"/>
    <property type="project" value="UniProtKB-SubCell"/>
</dbReference>
<dbReference type="GO" id="GO:0070611">
    <property type="term" value="F:histone H3R2 methyltransferase activity"/>
    <property type="evidence" value="ECO:0007669"/>
    <property type="project" value="TreeGrafter"/>
</dbReference>
<dbReference type="EMBL" id="ANJA01001060">
    <property type="protein sequence ID" value="ETO79807.1"/>
    <property type="molecule type" value="Genomic_DNA"/>
</dbReference>
<reference evidence="16 17" key="1">
    <citation type="submission" date="2013-11" db="EMBL/GenBank/DDBJ databases">
        <title>The Genome Sequence of Phytophthora parasitica P1976.</title>
        <authorList>
            <consortium name="The Broad Institute Genomics Platform"/>
            <person name="Russ C."/>
            <person name="Tyler B."/>
            <person name="Panabieres F."/>
            <person name="Shan W."/>
            <person name="Tripathy S."/>
            <person name="Grunwald N."/>
            <person name="Machado M."/>
            <person name="Johnson C.S."/>
            <person name="Walker B."/>
            <person name="Young S."/>
            <person name="Zeng Q."/>
            <person name="Gargeya S."/>
            <person name="Fitzgerald M."/>
            <person name="Haas B."/>
            <person name="Abouelleil A."/>
            <person name="Allen A.W."/>
            <person name="Alvarado L."/>
            <person name="Arachchi H.M."/>
            <person name="Berlin A.M."/>
            <person name="Chapman S.B."/>
            <person name="Gainer-Dewar J."/>
            <person name="Goldberg J."/>
            <person name="Griggs A."/>
            <person name="Gujja S."/>
            <person name="Hansen M."/>
            <person name="Howarth C."/>
            <person name="Imamovic A."/>
            <person name="Ireland A."/>
            <person name="Larimer J."/>
            <person name="McCowan C."/>
            <person name="Murphy C."/>
            <person name="Pearson M."/>
            <person name="Poon T.W."/>
            <person name="Priest M."/>
            <person name="Roberts A."/>
            <person name="Saif S."/>
            <person name="Shea T."/>
            <person name="Sisk P."/>
            <person name="Sykes S."/>
            <person name="Wortman J."/>
            <person name="Nusbaum C."/>
            <person name="Birren B."/>
        </authorList>
    </citation>
    <scope>NUCLEOTIDE SEQUENCE [LARGE SCALE GENOMIC DNA]</scope>
    <source>
        <strain evidence="16 17">P1976</strain>
    </source>
</reference>
<comment type="catalytic activity">
    <reaction evidence="12">
        <text>L-arginyl-[protein] + 2 S-adenosyl-L-methionine = N(omega),N(omega)-dimethyl-L-arginyl-[protein] + 2 S-adenosyl-L-homocysteine + 2 H(+)</text>
        <dbReference type="Rhea" id="RHEA:48096"/>
        <dbReference type="Rhea" id="RHEA-COMP:10532"/>
        <dbReference type="Rhea" id="RHEA-COMP:11991"/>
        <dbReference type="ChEBI" id="CHEBI:15378"/>
        <dbReference type="ChEBI" id="CHEBI:29965"/>
        <dbReference type="ChEBI" id="CHEBI:57856"/>
        <dbReference type="ChEBI" id="CHEBI:59789"/>
        <dbReference type="ChEBI" id="CHEBI:61897"/>
        <dbReference type="EC" id="2.1.1.319"/>
    </reaction>
</comment>
<evidence type="ECO:0000256" key="13">
    <source>
        <dbReference type="PROSITE-ProRule" id="PRU01015"/>
    </source>
</evidence>
<dbReference type="PANTHER" id="PTHR11006:SF10">
    <property type="entry name" value="HISTONE-ARGININE METHYLTRANSFERASE CARMER-RELATED"/>
    <property type="match status" value="1"/>
</dbReference>
<keyword evidence="10" id="KW-0804">Transcription</keyword>
<evidence type="ECO:0000256" key="14">
    <source>
        <dbReference type="SAM" id="MobiDB-lite"/>
    </source>
</evidence>
<comment type="caution">
    <text evidence="16">The sequence shown here is derived from an EMBL/GenBank/DDBJ whole genome shotgun (WGS) entry which is preliminary data.</text>
</comment>
<evidence type="ECO:0000313" key="16">
    <source>
        <dbReference type="EMBL" id="ETO79807.1"/>
    </source>
</evidence>
<keyword evidence="6 13" id="KW-0808">Transferase</keyword>
<feature type="domain" description="Protein arginine N-methyltransferase" evidence="15">
    <location>
        <begin position="215"/>
        <end position="382"/>
    </location>
</feature>
<dbReference type="OrthoDB" id="7848332at2759"/>
<dbReference type="GO" id="GO:0032259">
    <property type="term" value="P:methylation"/>
    <property type="evidence" value="ECO:0007669"/>
    <property type="project" value="UniProtKB-KW"/>
</dbReference>
<keyword evidence="7 13" id="KW-0949">S-adenosyl-L-methionine</keyword>
<feature type="non-terminal residue" evidence="16">
    <location>
        <position position="1"/>
    </location>
</feature>
<evidence type="ECO:0000256" key="10">
    <source>
        <dbReference type="ARBA" id="ARBA00023163"/>
    </source>
</evidence>
<dbReference type="FunFam" id="3.40.50.150:FF:000132">
    <property type="entry name" value="Protein arginine N-methyltransferase PRMT10"/>
    <property type="match status" value="1"/>
</dbReference>
<dbReference type="PROSITE" id="PS51678">
    <property type="entry name" value="SAM_MT_PRMT"/>
    <property type="match status" value="1"/>
</dbReference>
<dbReference type="CDD" id="cd02440">
    <property type="entry name" value="AdoMet_MTases"/>
    <property type="match status" value="1"/>
</dbReference>
<keyword evidence="4" id="KW-0963">Cytoplasm</keyword>
<dbReference type="EC" id="2.1.1.319" evidence="3"/>
<evidence type="ECO:0000256" key="12">
    <source>
        <dbReference type="ARBA" id="ARBA00049086"/>
    </source>
</evidence>
<dbReference type="InterPro" id="IPR029063">
    <property type="entry name" value="SAM-dependent_MTases_sf"/>
</dbReference>
<evidence type="ECO:0000256" key="9">
    <source>
        <dbReference type="ARBA" id="ARBA00023015"/>
    </source>
</evidence>
<dbReference type="InterPro" id="IPR025799">
    <property type="entry name" value="Arg_MeTrfase"/>
</dbReference>
<keyword evidence="5 13" id="KW-0489">Methyltransferase</keyword>
<dbReference type="Gene3D" id="2.70.160.11">
    <property type="entry name" value="Hnrnp arginine n-methyltransferase1"/>
    <property type="match status" value="1"/>
</dbReference>
<evidence type="ECO:0000313" key="17">
    <source>
        <dbReference type="Proteomes" id="UP000028582"/>
    </source>
</evidence>
<sequence>IFANHSHVFQIPPKRSNILAAMSEQQPAVSPALPEDREAWLKTGSKLPATGDPDTTKPSDEGDDKDDSNPFSQYYGMLLHQQNMLQDHVRTGTYERAMLSNPTDFRDKVVLDVGTGSGILAFFAIKAGARKVYAVELSNMAECARELVAANGLSDRITVIKGKMEEVELPEQVDVVVSEPMGFFLVHERMLETFVTAGKKWRRPAPSFKMFPSIGTMFMSPFSDDSIYREQMAKVAFWQQQDFYGVNLSSLRTRAMDNHFSQPVVGYFPPDILLSSRFAEHVLDFADITKDQLDTFDFPFHFVVERTAIMHGLGCWFTVDFLGSDARVVLSTAPHDAGTHWYQCRLLLSTPIAVNASQSVSGNLHFVSNKKFSYDIDLEVRLDGTSIVSRNHIRLHDQMYHYLYSPGATSGAATTDGTQQSNSSY</sequence>
<proteinExistence type="predicted"/>
<keyword evidence="11" id="KW-0539">Nucleus</keyword>
<dbReference type="Gene3D" id="3.40.50.150">
    <property type="entry name" value="Vaccinia Virus protein VP39"/>
    <property type="match status" value="1"/>
</dbReference>